<gene>
    <name evidence="1" type="ORF">C7459_1394</name>
</gene>
<keyword evidence="2" id="KW-1185">Reference proteome</keyword>
<name>A0A316D227_9BACL</name>
<sequence>MMLSRETVYDLENFYDRIADEDEELVDNQFTKLQTIHREIVQKHKYKTDDLDDKLVSLFLQAATSQGVEEKWAKGYLFYEYFDKE</sequence>
<evidence type="ECO:0000313" key="1">
    <source>
        <dbReference type="EMBL" id="PWK03941.1"/>
    </source>
</evidence>
<reference evidence="1 2" key="1">
    <citation type="submission" date="2018-05" db="EMBL/GenBank/DDBJ databases">
        <title>Genomic Encyclopedia of Type Strains, Phase IV (KMG-IV): sequencing the most valuable type-strain genomes for metagenomic binning, comparative biology and taxonomic classification.</title>
        <authorList>
            <person name="Goeker M."/>
        </authorList>
    </citation>
    <scope>NUCLEOTIDE SEQUENCE [LARGE SCALE GENOMIC DNA]</scope>
    <source>
        <strain evidence="1 2">DSM 18773</strain>
    </source>
</reference>
<evidence type="ECO:0000313" key="2">
    <source>
        <dbReference type="Proteomes" id="UP000245634"/>
    </source>
</evidence>
<comment type="caution">
    <text evidence="1">The sequence shown here is derived from an EMBL/GenBank/DDBJ whole genome shotgun (WGS) entry which is preliminary data.</text>
</comment>
<dbReference type="OrthoDB" id="2381961at2"/>
<dbReference type="Proteomes" id="UP000245634">
    <property type="component" value="Unassembled WGS sequence"/>
</dbReference>
<dbReference type="RefSeq" id="WP_109691441.1">
    <property type="nucleotide sequence ID" value="NZ_QGGL01000039.1"/>
</dbReference>
<proteinExistence type="predicted"/>
<dbReference type="EMBL" id="QGGL01000039">
    <property type="protein sequence ID" value="PWK03941.1"/>
    <property type="molecule type" value="Genomic_DNA"/>
</dbReference>
<dbReference type="AlphaFoldDB" id="A0A316D227"/>
<organism evidence="1 2">
    <name type="scientific">Tumebacillus permanentifrigoris</name>
    <dbReference type="NCBI Taxonomy" id="378543"/>
    <lineage>
        <taxon>Bacteria</taxon>
        <taxon>Bacillati</taxon>
        <taxon>Bacillota</taxon>
        <taxon>Bacilli</taxon>
        <taxon>Bacillales</taxon>
        <taxon>Alicyclobacillaceae</taxon>
        <taxon>Tumebacillus</taxon>
    </lineage>
</organism>
<accession>A0A316D227</accession>
<protein>
    <submittedName>
        <fullName evidence="1">Uncharacterized protein</fullName>
    </submittedName>
</protein>